<organism evidence="2 3">
    <name type="scientific">Paenibacillus nanensis</name>
    <dbReference type="NCBI Taxonomy" id="393251"/>
    <lineage>
        <taxon>Bacteria</taxon>
        <taxon>Bacillati</taxon>
        <taxon>Bacillota</taxon>
        <taxon>Bacilli</taxon>
        <taxon>Bacillales</taxon>
        <taxon>Paenibacillaceae</taxon>
        <taxon>Paenibacillus</taxon>
    </lineage>
</organism>
<keyword evidence="1" id="KW-0812">Transmembrane</keyword>
<feature type="transmembrane region" description="Helical" evidence="1">
    <location>
        <begin position="30"/>
        <end position="50"/>
    </location>
</feature>
<keyword evidence="3" id="KW-1185">Reference proteome</keyword>
<dbReference type="Proteomes" id="UP000266482">
    <property type="component" value="Unassembled WGS sequence"/>
</dbReference>
<dbReference type="EMBL" id="QXQA01000001">
    <property type="protein sequence ID" value="RIX60319.1"/>
    <property type="molecule type" value="Genomic_DNA"/>
</dbReference>
<evidence type="ECO:0000256" key="1">
    <source>
        <dbReference type="SAM" id="Phobius"/>
    </source>
</evidence>
<evidence type="ECO:0000313" key="3">
    <source>
        <dbReference type="Proteomes" id="UP000266482"/>
    </source>
</evidence>
<dbReference type="AlphaFoldDB" id="A0A3A1VHC4"/>
<proteinExistence type="predicted"/>
<evidence type="ECO:0000313" key="2">
    <source>
        <dbReference type="EMBL" id="RIX60319.1"/>
    </source>
</evidence>
<comment type="caution">
    <text evidence="2">The sequence shown here is derived from an EMBL/GenBank/DDBJ whole genome shotgun (WGS) entry which is preliminary data.</text>
</comment>
<reference evidence="2 3" key="1">
    <citation type="submission" date="2018-09" db="EMBL/GenBank/DDBJ databases">
        <title>Paenibacillus aracenensis nov. sp. isolated from a cave in southern Spain.</title>
        <authorList>
            <person name="Jurado V."/>
            <person name="Gutierrez-Patricio S."/>
            <person name="Gonzalez-Pimentel J.L."/>
            <person name="Miller A.Z."/>
            <person name="Laiz L."/>
            <person name="Saiz-Jimenez C."/>
        </authorList>
    </citation>
    <scope>NUCLEOTIDE SEQUENCE [LARGE SCALE GENOMIC DNA]</scope>
    <source>
        <strain evidence="2 3">DSM 22867</strain>
    </source>
</reference>
<keyword evidence="1" id="KW-1133">Transmembrane helix</keyword>
<sequence>MWIAAGIIAAASFFAYLEVPLLIKAKMKKELWVFSILLLIGTMLSIAVSFDMVVPNPLDLIYLIFKPMSQVLDAWLKG</sequence>
<protein>
    <submittedName>
        <fullName evidence="2">Uncharacterized protein</fullName>
    </submittedName>
</protein>
<feature type="transmembrane region" description="Helical" evidence="1">
    <location>
        <begin position="6"/>
        <end position="23"/>
    </location>
</feature>
<gene>
    <name evidence="2" type="ORF">D3P08_01760</name>
</gene>
<accession>A0A3A1VHC4</accession>
<keyword evidence="1" id="KW-0472">Membrane</keyword>
<dbReference type="RefSeq" id="WP_119597694.1">
    <property type="nucleotide sequence ID" value="NZ_QXQA01000001.1"/>
</dbReference>
<name>A0A3A1VHC4_9BACL</name>
<dbReference type="OrthoDB" id="2440830at2"/>